<keyword evidence="5" id="KW-0479">Metal-binding</keyword>
<dbReference type="InterPro" id="IPR043519">
    <property type="entry name" value="NT_sf"/>
</dbReference>
<dbReference type="AlphaFoldDB" id="A0A0F9CDV5"/>
<proteinExistence type="inferred from homology"/>
<gene>
    <name evidence="11" type="ORF">LCGC14_2337530</name>
</gene>
<evidence type="ECO:0000256" key="2">
    <source>
        <dbReference type="ARBA" id="ARBA00022649"/>
    </source>
</evidence>
<dbReference type="CDD" id="cd05403">
    <property type="entry name" value="NT_KNTase_like"/>
    <property type="match status" value="1"/>
</dbReference>
<evidence type="ECO:0000256" key="4">
    <source>
        <dbReference type="ARBA" id="ARBA00022695"/>
    </source>
</evidence>
<comment type="similarity">
    <text evidence="9">Belongs to the MntA antitoxin family.</text>
</comment>
<dbReference type="PANTHER" id="PTHR33571">
    <property type="entry name" value="SSL8005 PROTEIN"/>
    <property type="match status" value="1"/>
</dbReference>
<dbReference type="Pfam" id="PF01909">
    <property type="entry name" value="NTP_transf_2"/>
    <property type="match status" value="1"/>
</dbReference>
<dbReference type="GO" id="GO:0046872">
    <property type="term" value="F:metal ion binding"/>
    <property type="evidence" value="ECO:0007669"/>
    <property type="project" value="UniProtKB-KW"/>
</dbReference>
<comment type="caution">
    <text evidence="11">The sequence shown here is derived from an EMBL/GenBank/DDBJ whole genome shotgun (WGS) entry which is preliminary data.</text>
</comment>
<organism evidence="11">
    <name type="scientific">marine sediment metagenome</name>
    <dbReference type="NCBI Taxonomy" id="412755"/>
    <lineage>
        <taxon>unclassified sequences</taxon>
        <taxon>metagenomes</taxon>
        <taxon>ecological metagenomes</taxon>
    </lineage>
</organism>
<sequence length="96" mass="11117">MVKNEIIKTLKSIQSEVYHKYKADIKGIFGSYARGEENEDSDLDILVEFIENATLFDLVGLGDFLEEKLHCKVDIASKRAVREEIKQYINQDMVYI</sequence>
<dbReference type="GO" id="GO:0005524">
    <property type="term" value="F:ATP binding"/>
    <property type="evidence" value="ECO:0007669"/>
    <property type="project" value="UniProtKB-KW"/>
</dbReference>
<dbReference type="SUPFAM" id="SSF81301">
    <property type="entry name" value="Nucleotidyltransferase"/>
    <property type="match status" value="1"/>
</dbReference>
<dbReference type="Gene3D" id="3.30.460.10">
    <property type="entry name" value="Beta Polymerase, domain 2"/>
    <property type="match status" value="1"/>
</dbReference>
<feature type="domain" description="Polymerase nucleotidyl transferase" evidence="10">
    <location>
        <begin position="27"/>
        <end position="89"/>
    </location>
</feature>
<protein>
    <recommendedName>
        <fullName evidence="10">Polymerase nucleotidyl transferase domain-containing protein</fullName>
    </recommendedName>
</protein>
<evidence type="ECO:0000256" key="1">
    <source>
        <dbReference type="ARBA" id="ARBA00001946"/>
    </source>
</evidence>
<comment type="cofactor">
    <cofactor evidence="1">
        <name>Mg(2+)</name>
        <dbReference type="ChEBI" id="CHEBI:18420"/>
    </cofactor>
</comment>
<evidence type="ECO:0000256" key="5">
    <source>
        <dbReference type="ARBA" id="ARBA00022723"/>
    </source>
</evidence>
<evidence type="ECO:0000256" key="3">
    <source>
        <dbReference type="ARBA" id="ARBA00022679"/>
    </source>
</evidence>
<reference evidence="11" key="1">
    <citation type="journal article" date="2015" name="Nature">
        <title>Complex archaea that bridge the gap between prokaryotes and eukaryotes.</title>
        <authorList>
            <person name="Spang A."/>
            <person name="Saw J.H."/>
            <person name="Jorgensen S.L."/>
            <person name="Zaremba-Niedzwiedzka K."/>
            <person name="Martijn J."/>
            <person name="Lind A.E."/>
            <person name="van Eijk R."/>
            <person name="Schleper C."/>
            <person name="Guy L."/>
            <person name="Ettema T.J."/>
        </authorList>
    </citation>
    <scope>NUCLEOTIDE SEQUENCE</scope>
</reference>
<evidence type="ECO:0000256" key="7">
    <source>
        <dbReference type="ARBA" id="ARBA00022840"/>
    </source>
</evidence>
<evidence type="ECO:0000259" key="10">
    <source>
        <dbReference type="Pfam" id="PF01909"/>
    </source>
</evidence>
<dbReference type="InterPro" id="IPR002934">
    <property type="entry name" value="Polymerase_NTP_transf_dom"/>
</dbReference>
<evidence type="ECO:0000313" key="11">
    <source>
        <dbReference type="EMBL" id="KKL47239.1"/>
    </source>
</evidence>
<dbReference type="EMBL" id="LAZR01033736">
    <property type="protein sequence ID" value="KKL47239.1"/>
    <property type="molecule type" value="Genomic_DNA"/>
</dbReference>
<keyword evidence="2" id="KW-1277">Toxin-antitoxin system</keyword>
<name>A0A0F9CDV5_9ZZZZ</name>
<dbReference type="InterPro" id="IPR052038">
    <property type="entry name" value="Type-VII_TA_antitoxin"/>
</dbReference>
<evidence type="ECO:0000256" key="6">
    <source>
        <dbReference type="ARBA" id="ARBA00022741"/>
    </source>
</evidence>
<keyword evidence="4" id="KW-0548">Nucleotidyltransferase</keyword>
<evidence type="ECO:0000256" key="9">
    <source>
        <dbReference type="ARBA" id="ARBA00038276"/>
    </source>
</evidence>
<keyword evidence="8" id="KW-0460">Magnesium</keyword>
<keyword evidence="7" id="KW-0067">ATP-binding</keyword>
<evidence type="ECO:0000256" key="8">
    <source>
        <dbReference type="ARBA" id="ARBA00022842"/>
    </source>
</evidence>
<dbReference type="PANTHER" id="PTHR33571:SF12">
    <property type="entry name" value="BSL3053 PROTEIN"/>
    <property type="match status" value="1"/>
</dbReference>
<accession>A0A0F9CDV5</accession>
<keyword evidence="3" id="KW-0808">Transferase</keyword>
<keyword evidence="6" id="KW-0547">Nucleotide-binding</keyword>
<dbReference type="GO" id="GO:0016779">
    <property type="term" value="F:nucleotidyltransferase activity"/>
    <property type="evidence" value="ECO:0007669"/>
    <property type="project" value="UniProtKB-KW"/>
</dbReference>